<evidence type="ECO:0000256" key="1">
    <source>
        <dbReference type="ARBA" id="ARBA00022898"/>
    </source>
</evidence>
<gene>
    <name evidence="3" type="ORF">ATNIH1004_008360</name>
    <name evidence="4" type="ORF">EYZ11_008492</name>
</gene>
<dbReference type="InterPro" id="IPR000192">
    <property type="entry name" value="Aminotrans_V_dom"/>
</dbReference>
<keyword evidence="1" id="KW-0663">Pyridoxal phosphate</keyword>
<dbReference type="SUPFAM" id="SSF53383">
    <property type="entry name" value="PLP-dependent transferases"/>
    <property type="match status" value="1"/>
</dbReference>
<evidence type="ECO:0000313" key="6">
    <source>
        <dbReference type="Proteomes" id="UP000324241"/>
    </source>
</evidence>
<organism evidence="4 5">
    <name type="scientific">Aspergillus tanneri</name>
    <dbReference type="NCBI Taxonomy" id="1220188"/>
    <lineage>
        <taxon>Eukaryota</taxon>
        <taxon>Fungi</taxon>
        <taxon>Dikarya</taxon>
        <taxon>Ascomycota</taxon>
        <taxon>Pezizomycotina</taxon>
        <taxon>Eurotiomycetes</taxon>
        <taxon>Eurotiomycetidae</taxon>
        <taxon>Eurotiales</taxon>
        <taxon>Aspergillaceae</taxon>
        <taxon>Aspergillus</taxon>
        <taxon>Aspergillus subgen. Circumdati</taxon>
    </lineage>
</organism>
<keyword evidence="5" id="KW-1185">Reference proteome</keyword>
<dbReference type="STRING" id="1220188.A0A4V3UNP9"/>
<dbReference type="InterPro" id="IPR015424">
    <property type="entry name" value="PyrdxlP-dep_Trfase"/>
</dbReference>
<evidence type="ECO:0000313" key="4">
    <source>
        <dbReference type="EMBL" id="THC92054.1"/>
    </source>
</evidence>
<dbReference type="Gene3D" id="3.40.640.10">
    <property type="entry name" value="Type I PLP-dependent aspartate aminotransferase-like (Major domain)"/>
    <property type="match status" value="1"/>
</dbReference>
<dbReference type="PANTHER" id="PTHR43092">
    <property type="entry name" value="L-CYSTEINE DESULFHYDRASE"/>
    <property type="match status" value="1"/>
</dbReference>
<comment type="caution">
    <text evidence="4">The sequence shown here is derived from an EMBL/GenBank/DDBJ whole genome shotgun (WGS) entry which is preliminary data.</text>
</comment>
<accession>A0A4V3UNP9</accession>
<dbReference type="VEuPathDB" id="FungiDB:EYZ11_008492"/>
<reference evidence="3 6" key="2">
    <citation type="submission" date="2019-08" db="EMBL/GenBank/DDBJ databases">
        <title>The genome sequence of a newly discovered highly antifungal drug resistant Aspergillus species, Aspergillus tanneri NIH 1004.</title>
        <authorList>
            <person name="Mounaud S."/>
            <person name="Singh I."/>
            <person name="Joardar V."/>
            <person name="Pakala S."/>
            <person name="Pakala S."/>
            <person name="Venepally P."/>
            <person name="Chung J.K."/>
            <person name="Losada L."/>
            <person name="Nierman W.C."/>
        </authorList>
    </citation>
    <scope>NUCLEOTIDE SEQUENCE [LARGE SCALE GENOMIC DNA]</scope>
    <source>
        <strain evidence="3 6">NIH1004</strain>
    </source>
</reference>
<dbReference type="Proteomes" id="UP000324241">
    <property type="component" value="Unassembled WGS sequence"/>
</dbReference>
<evidence type="ECO:0000313" key="5">
    <source>
        <dbReference type="Proteomes" id="UP000308092"/>
    </source>
</evidence>
<dbReference type="EMBL" id="SOSA01000363">
    <property type="protein sequence ID" value="THC92054.1"/>
    <property type="molecule type" value="Genomic_DNA"/>
</dbReference>
<sequence>MFKEQFLIHPAYRNLNHGSFGTYPRAIQTVHRQLQDEAEARPDLFIRRTHPQRLDEARQAVASLLNAPVGECVFVKNATTGINTVLHNLDFHPGDVVIYFNTVYGAVEKSLVAQFEKSPLQGHKITYEFPITPDELLHRFHSAVHDLRKQNLNPRLAVFDTIVSNPGFRFPFERLIVACRDLHVLSLVDGAHGIGHIQLDLTTLNPDFFTSNCHKWLFTPRSCAVLYVPVRHQHLIRTTVPTSWGFIPLPDSPATASSTIMRENEKNPKKSAFESLFEFVATADDTPYLCVPAALQFRRDVCGGEERIYEYIETLANEGADIVASVLGTEVLQEPGLKAGQRSEFRRCGMGNVRLPVRVVDPEDSDGKQAEGQVILSSQVLAIQHWFEDQLLYRYQTFVPVFVHGGWLWVRLCAQIYLDRSDFEWVACVLKDLCKRMSSGPLSSL</sequence>
<protein>
    <recommendedName>
        <fullName evidence="2">Aminotransferase class V domain-containing protein</fullName>
    </recommendedName>
</protein>
<feature type="domain" description="Aminotransferase class V" evidence="2">
    <location>
        <begin position="52"/>
        <end position="231"/>
    </location>
</feature>
<dbReference type="InterPro" id="IPR015421">
    <property type="entry name" value="PyrdxlP-dep_Trfase_major"/>
</dbReference>
<dbReference type="GeneID" id="54331062"/>
<evidence type="ECO:0000313" key="3">
    <source>
        <dbReference type="EMBL" id="KAA8644161.1"/>
    </source>
</evidence>
<reference evidence="4 5" key="1">
    <citation type="submission" date="2019-03" db="EMBL/GenBank/DDBJ databases">
        <title>The genome sequence of a newly discovered highly antifungal drug resistant Aspergillus species, Aspergillus tanneri NIH 1004.</title>
        <authorList>
            <person name="Mounaud S."/>
            <person name="Singh I."/>
            <person name="Joardar V."/>
            <person name="Pakala S."/>
            <person name="Pakala S."/>
            <person name="Venepally P."/>
            <person name="Hoover J."/>
            <person name="Nierman W."/>
            <person name="Chung J."/>
            <person name="Losada L."/>
        </authorList>
    </citation>
    <scope>NUCLEOTIDE SEQUENCE [LARGE SCALE GENOMIC DNA]</scope>
    <source>
        <strain evidence="4 5">NIH1004</strain>
    </source>
</reference>
<dbReference type="EMBL" id="QUQM01000006">
    <property type="protein sequence ID" value="KAA8644161.1"/>
    <property type="molecule type" value="Genomic_DNA"/>
</dbReference>
<dbReference type="Proteomes" id="UP000308092">
    <property type="component" value="Unassembled WGS sequence"/>
</dbReference>
<dbReference type="PANTHER" id="PTHR43092:SF2">
    <property type="entry name" value="HERCYNYLCYSTEINE SULFOXIDE LYASE"/>
    <property type="match status" value="1"/>
</dbReference>
<evidence type="ECO:0000259" key="2">
    <source>
        <dbReference type="Pfam" id="PF00266"/>
    </source>
</evidence>
<dbReference type="AlphaFoldDB" id="A0A4V3UNP9"/>
<dbReference type="OrthoDB" id="5978656at2759"/>
<name>A0A4V3UNP9_9EURO</name>
<dbReference type="Pfam" id="PF00266">
    <property type="entry name" value="Aminotran_5"/>
    <property type="match status" value="1"/>
</dbReference>
<dbReference type="RefSeq" id="XP_033423522.1">
    <property type="nucleotide sequence ID" value="XM_033572970.1"/>
</dbReference>
<proteinExistence type="predicted"/>